<keyword evidence="2" id="KW-1185">Reference proteome</keyword>
<evidence type="ECO:0000313" key="1">
    <source>
        <dbReference type="EMBL" id="KAK7405572.1"/>
    </source>
</evidence>
<comment type="caution">
    <text evidence="1">The sequence shown here is derived from an EMBL/GenBank/DDBJ whole genome shotgun (WGS) entry which is preliminary data.</text>
</comment>
<reference evidence="1 2" key="1">
    <citation type="submission" date="2024-01" db="EMBL/GenBank/DDBJ databases">
        <title>The genomes of 5 underutilized Papilionoideae crops provide insights into root nodulation and disease resistanc.</title>
        <authorList>
            <person name="Jiang F."/>
        </authorList>
    </citation>
    <scope>NUCLEOTIDE SEQUENCE [LARGE SCALE GENOMIC DNA]</scope>
    <source>
        <strain evidence="1">DUOXIRENSHENG_FW03</strain>
        <tissue evidence="1">Leaves</tissue>
    </source>
</reference>
<proteinExistence type="predicted"/>
<sequence>MLRHFENLEMDCFEFKDGNRLKPRCYLGEQMIVKLREAWKEAVMDSWHCDACVDSFCMPWDGEREPKVCSEVPVLGGSGMTNLISVNLRW</sequence>
<dbReference type="EMBL" id="JAYMYS010000002">
    <property type="protein sequence ID" value="KAK7405572.1"/>
    <property type="molecule type" value="Genomic_DNA"/>
</dbReference>
<accession>A0AAN9SU72</accession>
<protein>
    <submittedName>
        <fullName evidence="1">Uncharacterized protein</fullName>
    </submittedName>
</protein>
<dbReference type="AlphaFoldDB" id="A0AAN9SU72"/>
<organism evidence="1 2">
    <name type="scientific">Psophocarpus tetragonolobus</name>
    <name type="common">Winged bean</name>
    <name type="synonym">Dolichos tetragonolobus</name>
    <dbReference type="NCBI Taxonomy" id="3891"/>
    <lineage>
        <taxon>Eukaryota</taxon>
        <taxon>Viridiplantae</taxon>
        <taxon>Streptophyta</taxon>
        <taxon>Embryophyta</taxon>
        <taxon>Tracheophyta</taxon>
        <taxon>Spermatophyta</taxon>
        <taxon>Magnoliopsida</taxon>
        <taxon>eudicotyledons</taxon>
        <taxon>Gunneridae</taxon>
        <taxon>Pentapetalae</taxon>
        <taxon>rosids</taxon>
        <taxon>fabids</taxon>
        <taxon>Fabales</taxon>
        <taxon>Fabaceae</taxon>
        <taxon>Papilionoideae</taxon>
        <taxon>50 kb inversion clade</taxon>
        <taxon>NPAAA clade</taxon>
        <taxon>indigoferoid/millettioid clade</taxon>
        <taxon>Phaseoleae</taxon>
        <taxon>Psophocarpus</taxon>
    </lineage>
</organism>
<name>A0AAN9SU72_PSOTE</name>
<evidence type="ECO:0000313" key="2">
    <source>
        <dbReference type="Proteomes" id="UP001386955"/>
    </source>
</evidence>
<dbReference type="Proteomes" id="UP001386955">
    <property type="component" value="Unassembled WGS sequence"/>
</dbReference>
<gene>
    <name evidence="1" type="ORF">VNO78_07005</name>
</gene>